<organism evidence="2 3">
    <name type="scientific">Phytohabitans kaempferiae</name>
    <dbReference type="NCBI Taxonomy" id="1620943"/>
    <lineage>
        <taxon>Bacteria</taxon>
        <taxon>Bacillati</taxon>
        <taxon>Actinomycetota</taxon>
        <taxon>Actinomycetes</taxon>
        <taxon>Micromonosporales</taxon>
        <taxon>Micromonosporaceae</taxon>
    </lineage>
</organism>
<gene>
    <name evidence="2" type="ORF">ACFFIA_29525</name>
</gene>
<reference evidence="2 3" key="1">
    <citation type="submission" date="2024-09" db="EMBL/GenBank/DDBJ databases">
        <authorList>
            <person name="Sun Q."/>
            <person name="Mori K."/>
        </authorList>
    </citation>
    <scope>NUCLEOTIDE SEQUENCE [LARGE SCALE GENOMIC DNA]</scope>
    <source>
        <strain evidence="2 3">TBRC 3947</strain>
    </source>
</reference>
<dbReference type="InterPro" id="IPR009776">
    <property type="entry name" value="Spore_0_M"/>
</dbReference>
<proteinExistence type="predicted"/>
<dbReference type="Proteomes" id="UP001589867">
    <property type="component" value="Unassembled WGS sequence"/>
</dbReference>
<keyword evidence="3" id="KW-1185">Reference proteome</keyword>
<name>A0ABV6MAZ8_9ACTN</name>
<comment type="caution">
    <text evidence="2">The sequence shown here is derived from an EMBL/GenBank/DDBJ whole genome shotgun (WGS) entry which is preliminary data.</text>
</comment>
<sequence length="392" mass="39923">MVFKKLLAGLGLGGVEVDTVLAPHPARPGGVLSGEVNLRAKSDADITAVDLILVANGAGGEIELARFPVSSGLRLAGGSRQAIPFSVPVPEYTPFTVLYGQTLPGLALGVRTQVTVASGTAKGDFDPAAIEASPVQQHIMDALGTIGCRFVRTEVRHGHTVGLPLPGVHAVTFYAPMPEGQAPGPHVPQIVFTVVPRPDGVTVAVELSGRPGQPDVHQLASADVERLSSTDDGWIAEVDRWLMQALERLSAAPAPGAFMQPPPAAQPGYGQPAGGYGQPGYGQPAYGQRPGYGQPGGYGPPGHGQPGYAYGGHGGGYKYGGYQRRPGMGVGGAVAAGVGGAALGFLGGMMISDMVGDAMAPDDAAGAMEEQGFDDAGFDDAGFDDGGGFEDF</sequence>
<feature type="compositionally biased region" description="Gly residues" evidence="1">
    <location>
        <begin position="271"/>
        <end position="280"/>
    </location>
</feature>
<dbReference type="Pfam" id="PF07070">
    <property type="entry name" value="Spo0M"/>
    <property type="match status" value="1"/>
</dbReference>
<evidence type="ECO:0000313" key="2">
    <source>
        <dbReference type="EMBL" id="MFC0531796.1"/>
    </source>
</evidence>
<dbReference type="EMBL" id="JBHLUH010000061">
    <property type="protein sequence ID" value="MFC0531796.1"/>
    <property type="molecule type" value="Genomic_DNA"/>
</dbReference>
<accession>A0ABV6MAZ8</accession>
<evidence type="ECO:0000256" key="1">
    <source>
        <dbReference type="SAM" id="MobiDB-lite"/>
    </source>
</evidence>
<feature type="region of interest" description="Disordered" evidence="1">
    <location>
        <begin position="257"/>
        <end position="305"/>
    </location>
</feature>
<protein>
    <submittedName>
        <fullName evidence="2">Sporulation protein</fullName>
    </submittedName>
</protein>
<dbReference type="RefSeq" id="WP_377256846.1">
    <property type="nucleotide sequence ID" value="NZ_JBHLUH010000061.1"/>
</dbReference>
<feature type="compositionally biased region" description="Low complexity" evidence="1">
    <location>
        <begin position="281"/>
        <end position="292"/>
    </location>
</feature>
<dbReference type="PANTHER" id="PTHR40053">
    <property type="entry name" value="SPORULATION-CONTROL PROTEIN SPO0M"/>
    <property type="match status" value="1"/>
</dbReference>
<dbReference type="PANTHER" id="PTHR40053:SF1">
    <property type="entry name" value="SPORULATION-CONTROL PROTEIN SPO0M"/>
    <property type="match status" value="1"/>
</dbReference>
<evidence type="ECO:0000313" key="3">
    <source>
        <dbReference type="Proteomes" id="UP001589867"/>
    </source>
</evidence>
<feature type="compositionally biased region" description="Gly residues" evidence="1">
    <location>
        <begin position="293"/>
        <end position="305"/>
    </location>
</feature>